<dbReference type="EMBL" id="JBHSKS010000001">
    <property type="protein sequence ID" value="MFC5190206.1"/>
    <property type="molecule type" value="Genomic_DNA"/>
</dbReference>
<keyword evidence="2" id="KW-1185">Reference proteome</keyword>
<protein>
    <submittedName>
        <fullName evidence="1">Uncharacterized protein</fullName>
    </submittedName>
</protein>
<organism evidence="1 2">
    <name type="scientific">Algoriphagus aquatilis</name>
    <dbReference type="NCBI Taxonomy" id="490186"/>
    <lineage>
        <taxon>Bacteria</taxon>
        <taxon>Pseudomonadati</taxon>
        <taxon>Bacteroidota</taxon>
        <taxon>Cytophagia</taxon>
        <taxon>Cytophagales</taxon>
        <taxon>Cyclobacteriaceae</taxon>
        <taxon>Algoriphagus</taxon>
    </lineage>
</organism>
<evidence type="ECO:0000313" key="1">
    <source>
        <dbReference type="EMBL" id="MFC5190206.1"/>
    </source>
</evidence>
<name>A0ABW0BRF5_9BACT</name>
<dbReference type="SUPFAM" id="SSF63829">
    <property type="entry name" value="Calcium-dependent phosphotriesterase"/>
    <property type="match status" value="1"/>
</dbReference>
<proteinExistence type="predicted"/>
<dbReference type="Proteomes" id="UP001596163">
    <property type="component" value="Unassembled WGS sequence"/>
</dbReference>
<dbReference type="RefSeq" id="WP_377911055.1">
    <property type="nucleotide sequence ID" value="NZ_JBHSKS010000001.1"/>
</dbReference>
<sequence length="524" mass="57343">MMKSNFFHKPHLSPIWTVLLLGIILFSCKENEKPSVPQTKITITGIELISGTVPNGRANASVSWNHLFPSDFQVTFKNTQDGKSYDLRINPNDFSKSYSIELPAGSYSYQGNPSNTNPISSELPITVTGEVQVGASAVNLKLKGYSTYGLLTFSKRNVPTPPLLANGTSSPLVEKSGFYYVYHKETSLKVDVPLAGGKKIRLPVTNSAFSHAQFQFRATGDTDPDQFITKHFSLNQRSFTLSPEGFPTELVPYLPVDLPQSQRETSGLAWVQGKLFSINDGGNAAEIYELNPQTGALLRTITVEGVSNIDWEDLAVSQTHVFVGDFGNNLGNRKDLRILKISIADLISQTKVQPQLIEFSFSDQSQFSFTANSHNFDCEAMVFANGKIHLFSKNWTDSKTKHYTLSSDAGKHSAALIGEWDTQGLITGADVTSDGKHLVLIGYENKGISSRAFVWGIPNFNGNTIASSKGYQFFLGSPISLGQTEGITFTGTLETKISGESLSLAGSSTPPRMFELDWNGIFTP</sequence>
<dbReference type="PROSITE" id="PS51257">
    <property type="entry name" value="PROKAR_LIPOPROTEIN"/>
    <property type="match status" value="1"/>
</dbReference>
<comment type="caution">
    <text evidence="1">The sequence shown here is derived from an EMBL/GenBank/DDBJ whole genome shotgun (WGS) entry which is preliminary data.</text>
</comment>
<reference evidence="2" key="1">
    <citation type="journal article" date="2019" name="Int. J. Syst. Evol. Microbiol.">
        <title>The Global Catalogue of Microorganisms (GCM) 10K type strain sequencing project: providing services to taxonomists for standard genome sequencing and annotation.</title>
        <authorList>
            <consortium name="The Broad Institute Genomics Platform"/>
            <consortium name="The Broad Institute Genome Sequencing Center for Infectious Disease"/>
            <person name="Wu L."/>
            <person name="Ma J."/>
        </authorList>
    </citation>
    <scope>NUCLEOTIDE SEQUENCE [LARGE SCALE GENOMIC DNA]</scope>
    <source>
        <strain evidence="2">CGMCC 1.7030</strain>
    </source>
</reference>
<gene>
    <name evidence="1" type="ORF">ACFPIK_00400</name>
</gene>
<accession>A0ABW0BRF5</accession>
<evidence type="ECO:0000313" key="2">
    <source>
        <dbReference type="Proteomes" id="UP001596163"/>
    </source>
</evidence>